<feature type="domain" description="Integrase catalytic" evidence="1">
    <location>
        <begin position="1"/>
        <end position="69"/>
    </location>
</feature>
<sequence length="114" mass="13561">MAKSFIVNWILRFEVPAIITINQGGQFQSRLLYCLKSMFGIQRIRTTPYHPTSNDMVERLHRTFKQALRYHDTKWIESLPVVLLGLRTCMRRGTSMHPALKWYLEKPLCFQENF</sequence>
<dbReference type="InterPro" id="IPR036397">
    <property type="entry name" value="RNaseH_sf"/>
</dbReference>
<dbReference type="GO" id="GO:0015074">
    <property type="term" value="P:DNA integration"/>
    <property type="evidence" value="ECO:0007669"/>
    <property type="project" value="InterPro"/>
</dbReference>
<dbReference type="Gene3D" id="3.30.420.10">
    <property type="entry name" value="Ribonuclease H-like superfamily/Ribonuclease H"/>
    <property type="match status" value="1"/>
</dbReference>
<protein>
    <submittedName>
        <fullName evidence="2">Retrovirus-related Pol polyprotein from transposon 412</fullName>
    </submittedName>
</protein>
<accession>A0A8X6XUD2</accession>
<keyword evidence="3" id="KW-1185">Reference proteome</keyword>
<dbReference type="AlphaFoldDB" id="A0A8X6XUD2"/>
<dbReference type="SUPFAM" id="SSF53098">
    <property type="entry name" value="Ribonuclease H-like"/>
    <property type="match status" value="1"/>
</dbReference>
<dbReference type="EMBL" id="BMAV01012354">
    <property type="protein sequence ID" value="GFY58947.1"/>
    <property type="molecule type" value="Genomic_DNA"/>
</dbReference>
<evidence type="ECO:0000313" key="2">
    <source>
        <dbReference type="EMBL" id="GFY58947.1"/>
    </source>
</evidence>
<dbReference type="InterPro" id="IPR012337">
    <property type="entry name" value="RNaseH-like_sf"/>
</dbReference>
<gene>
    <name evidence="2" type="primary">POL_377</name>
    <name evidence="2" type="ORF">TNIN_4511</name>
</gene>
<organism evidence="2 3">
    <name type="scientific">Trichonephila inaurata madagascariensis</name>
    <dbReference type="NCBI Taxonomy" id="2747483"/>
    <lineage>
        <taxon>Eukaryota</taxon>
        <taxon>Metazoa</taxon>
        <taxon>Ecdysozoa</taxon>
        <taxon>Arthropoda</taxon>
        <taxon>Chelicerata</taxon>
        <taxon>Arachnida</taxon>
        <taxon>Araneae</taxon>
        <taxon>Araneomorphae</taxon>
        <taxon>Entelegynae</taxon>
        <taxon>Araneoidea</taxon>
        <taxon>Nephilidae</taxon>
        <taxon>Trichonephila</taxon>
        <taxon>Trichonephila inaurata</taxon>
    </lineage>
</organism>
<comment type="caution">
    <text evidence="2">The sequence shown here is derived from an EMBL/GenBank/DDBJ whole genome shotgun (WGS) entry which is preliminary data.</text>
</comment>
<evidence type="ECO:0000259" key="1">
    <source>
        <dbReference type="PROSITE" id="PS50994"/>
    </source>
</evidence>
<dbReference type="PANTHER" id="PTHR38681">
    <property type="entry name" value="RETROVIRUS-RELATED POL POLYPROTEIN FROM TRANSPOSON 412-LIKE PROTEIN-RELATED"/>
    <property type="match status" value="1"/>
</dbReference>
<proteinExistence type="predicted"/>
<dbReference type="GO" id="GO:0003676">
    <property type="term" value="F:nucleic acid binding"/>
    <property type="evidence" value="ECO:0007669"/>
    <property type="project" value="InterPro"/>
</dbReference>
<dbReference type="OrthoDB" id="1731372at2759"/>
<dbReference type="InterPro" id="IPR001584">
    <property type="entry name" value="Integrase_cat-core"/>
</dbReference>
<dbReference type="Proteomes" id="UP000886998">
    <property type="component" value="Unassembled WGS sequence"/>
</dbReference>
<reference evidence="2" key="1">
    <citation type="submission" date="2020-08" db="EMBL/GenBank/DDBJ databases">
        <title>Multicomponent nature underlies the extraordinary mechanical properties of spider dragline silk.</title>
        <authorList>
            <person name="Kono N."/>
            <person name="Nakamura H."/>
            <person name="Mori M."/>
            <person name="Yoshida Y."/>
            <person name="Ohtoshi R."/>
            <person name="Malay A.D."/>
            <person name="Moran D.A.P."/>
            <person name="Tomita M."/>
            <person name="Numata K."/>
            <person name="Arakawa K."/>
        </authorList>
    </citation>
    <scope>NUCLEOTIDE SEQUENCE</scope>
</reference>
<dbReference type="PANTHER" id="PTHR38681:SF1">
    <property type="entry name" value="RETROVIRUS-RELATED POL POLYPROTEIN FROM TRANSPOSON 412-LIKE PROTEIN"/>
    <property type="match status" value="1"/>
</dbReference>
<evidence type="ECO:0000313" key="3">
    <source>
        <dbReference type="Proteomes" id="UP000886998"/>
    </source>
</evidence>
<dbReference type="PROSITE" id="PS50994">
    <property type="entry name" value="INTEGRASE"/>
    <property type="match status" value="1"/>
</dbReference>
<name>A0A8X6XUD2_9ARAC</name>